<dbReference type="PANTHER" id="PTHR44591">
    <property type="entry name" value="STRESS RESPONSE REGULATOR PROTEIN 1"/>
    <property type="match status" value="1"/>
</dbReference>
<feature type="modified residue" description="4-aspartylphosphate" evidence="2">
    <location>
        <position position="66"/>
    </location>
</feature>
<dbReference type="PANTHER" id="PTHR44591:SF3">
    <property type="entry name" value="RESPONSE REGULATORY DOMAIN-CONTAINING PROTEIN"/>
    <property type="match status" value="1"/>
</dbReference>
<name>A0A7X1E6W8_9BACT</name>
<reference evidence="6 7" key="1">
    <citation type="submission" date="2020-07" db="EMBL/GenBank/DDBJ databases">
        <authorList>
            <person name="Feng X."/>
        </authorList>
    </citation>
    <scope>NUCLEOTIDE SEQUENCE [LARGE SCALE GENOMIC DNA]</scope>
    <source>
        <strain evidence="6 7">JCM23202</strain>
    </source>
</reference>
<feature type="domain" description="Response regulatory" evidence="3">
    <location>
        <begin position="15"/>
        <end position="131"/>
    </location>
</feature>
<organism evidence="6 7">
    <name type="scientific">Pelagicoccus albus</name>
    <dbReference type="NCBI Taxonomy" id="415222"/>
    <lineage>
        <taxon>Bacteria</taxon>
        <taxon>Pseudomonadati</taxon>
        <taxon>Verrucomicrobiota</taxon>
        <taxon>Opitutia</taxon>
        <taxon>Puniceicoccales</taxon>
        <taxon>Pelagicoccaceae</taxon>
        <taxon>Pelagicoccus</taxon>
    </lineage>
</organism>
<proteinExistence type="predicted"/>
<dbReference type="InterPro" id="IPR000014">
    <property type="entry name" value="PAS"/>
</dbReference>
<dbReference type="GO" id="GO:0000160">
    <property type="term" value="P:phosphorelay signal transduction system"/>
    <property type="evidence" value="ECO:0007669"/>
    <property type="project" value="InterPro"/>
</dbReference>
<dbReference type="InterPro" id="IPR000700">
    <property type="entry name" value="PAS-assoc_C"/>
</dbReference>
<dbReference type="RefSeq" id="WP_185659042.1">
    <property type="nucleotide sequence ID" value="NZ_CAWPOO010000006.1"/>
</dbReference>
<evidence type="ECO:0000313" key="6">
    <source>
        <dbReference type="EMBL" id="MBC2605150.1"/>
    </source>
</evidence>
<dbReference type="SUPFAM" id="SSF55785">
    <property type="entry name" value="PYP-like sensor domain (PAS domain)"/>
    <property type="match status" value="1"/>
</dbReference>
<dbReference type="EMBL" id="JACHVC010000006">
    <property type="protein sequence ID" value="MBC2605150.1"/>
    <property type="molecule type" value="Genomic_DNA"/>
</dbReference>
<evidence type="ECO:0000313" key="7">
    <source>
        <dbReference type="Proteomes" id="UP000526501"/>
    </source>
</evidence>
<feature type="domain" description="PAC" evidence="5">
    <location>
        <begin position="224"/>
        <end position="276"/>
    </location>
</feature>
<dbReference type="PROSITE" id="PS50113">
    <property type="entry name" value="PAC"/>
    <property type="match status" value="1"/>
</dbReference>
<keyword evidence="1 2" id="KW-0597">Phosphoprotein</keyword>
<protein>
    <submittedName>
        <fullName evidence="6">Response regulator</fullName>
    </submittedName>
</protein>
<gene>
    <name evidence="6" type="ORF">H5P27_03750</name>
</gene>
<dbReference type="PROSITE" id="PS50112">
    <property type="entry name" value="PAS"/>
    <property type="match status" value="1"/>
</dbReference>
<dbReference type="AlphaFoldDB" id="A0A7X1E6W8"/>
<dbReference type="SMART" id="SM00448">
    <property type="entry name" value="REC"/>
    <property type="match status" value="1"/>
</dbReference>
<dbReference type="PROSITE" id="PS50110">
    <property type="entry name" value="RESPONSE_REGULATORY"/>
    <property type="match status" value="1"/>
</dbReference>
<dbReference type="Pfam" id="PF13188">
    <property type="entry name" value="PAS_8"/>
    <property type="match status" value="1"/>
</dbReference>
<sequence length="291" mass="32970">MSSEQETRTGKGSLRVLIVEDSKIEAKFTVNLLKKNGYEVASARVETHDDMKEQLDTASWDIVISDYQMPAFDGMKALQLFLSYNLDIPFILVSGKIGEETAVDLMKMGAQDYIMKGNTARLIPAIESHLKDAANRREKVRLESKLRESEAQYRGFFENAAIGIFRCDEQSNILDVNEYLATSLGFESREQCLKASEKLVPELYDYQSHVASTVALSDQAQKGGRFEAIFHRQDDSIMESVVNVWSIQDATNGKIVLEGTIEDITEQRELERKLREMEQLHESLIDLTSNL</sequence>
<dbReference type="Gene3D" id="3.30.450.20">
    <property type="entry name" value="PAS domain"/>
    <property type="match status" value="1"/>
</dbReference>
<evidence type="ECO:0000259" key="3">
    <source>
        <dbReference type="PROSITE" id="PS50110"/>
    </source>
</evidence>
<evidence type="ECO:0000259" key="5">
    <source>
        <dbReference type="PROSITE" id="PS50113"/>
    </source>
</evidence>
<dbReference type="InterPro" id="IPR001789">
    <property type="entry name" value="Sig_transdc_resp-reg_receiver"/>
</dbReference>
<comment type="caution">
    <text evidence="6">The sequence shown here is derived from an EMBL/GenBank/DDBJ whole genome shotgun (WGS) entry which is preliminary data.</text>
</comment>
<dbReference type="Pfam" id="PF00072">
    <property type="entry name" value="Response_reg"/>
    <property type="match status" value="1"/>
</dbReference>
<dbReference type="InterPro" id="IPR035965">
    <property type="entry name" value="PAS-like_dom_sf"/>
</dbReference>
<dbReference type="InterPro" id="IPR011006">
    <property type="entry name" value="CheY-like_superfamily"/>
</dbReference>
<dbReference type="Proteomes" id="UP000526501">
    <property type="component" value="Unassembled WGS sequence"/>
</dbReference>
<dbReference type="InterPro" id="IPR050595">
    <property type="entry name" value="Bact_response_regulator"/>
</dbReference>
<keyword evidence="7" id="KW-1185">Reference proteome</keyword>
<accession>A0A7X1E6W8</accession>
<evidence type="ECO:0000256" key="1">
    <source>
        <dbReference type="ARBA" id="ARBA00022553"/>
    </source>
</evidence>
<evidence type="ECO:0000259" key="4">
    <source>
        <dbReference type="PROSITE" id="PS50112"/>
    </source>
</evidence>
<dbReference type="CDD" id="cd00156">
    <property type="entry name" value="REC"/>
    <property type="match status" value="1"/>
</dbReference>
<dbReference type="Gene3D" id="3.40.50.2300">
    <property type="match status" value="1"/>
</dbReference>
<evidence type="ECO:0000256" key="2">
    <source>
        <dbReference type="PROSITE-ProRule" id="PRU00169"/>
    </source>
</evidence>
<dbReference type="NCBIfam" id="TIGR00229">
    <property type="entry name" value="sensory_box"/>
    <property type="match status" value="1"/>
</dbReference>
<dbReference type="SUPFAM" id="SSF52172">
    <property type="entry name" value="CheY-like"/>
    <property type="match status" value="1"/>
</dbReference>
<feature type="domain" description="PAS" evidence="4">
    <location>
        <begin position="149"/>
        <end position="190"/>
    </location>
</feature>